<evidence type="ECO:0000313" key="2">
    <source>
        <dbReference type="EMBL" id="AEQ50142.1"/>
    </source>
</evidence>
<keyword evidence="3" id="KW-1185">Reference proteome</keyword>
<dbReference type="PATRIC" id="fig|1082931.4.peg.94"/>
<dbReference type="HOGENOM" id="CLU_1554587_0_0_5"/>
<proteinExistence type="predicted"/>
<organism evidence="2 3">
    <name type="scientific">Pelagibacterium halotolerans (strain DSM 22347 / JCM 15775 / CGMCC 1.7692 / B2)</name>
    <dbReference type="NCBI Taxonomy" id="1082931"/>
    <lineage>
        <taxon>Bacteria</taxon>
        <taxon>Pseudomonadati</taxon>
        <taxon>Pseudomonadota</taxon>
        <taxon>Alphaproteobacteria</taxon>
        <taxon>Hyphomicrobiales</taxon>
        <taxon>Devosiaceae</taxon>
        <taxon>Pelagibacterium</taxon>
    </lineage>
</organism>
<dbReference type="eggNOG" id="ENOG503000T">
    <property type="taxonomic scope" value="Bacteria"/>
</dbReference>
<dbReference type="EMBL" id="CP003075">
    <property type="protein sequence ID" value="AEQ50142.1"/>
    <property type="molecule type" value="Genomic_DNA"/>
</dbReference>
<reference evidence="2 3" key="1">
    <citation type="journal article" date="2012" name="J. Bacteriol.">
        <title>Complete genome sequence of Pelagibacterium halotolerans B2T.</title>
        <authorList>
            <person name="Huo Y.Y."/>
            <person name="Cheng H."/>
            <person name="Han X.F."/>
            <person name="Jiang X.W."/>
            <person name="Sun C."/>
            <person name="Zhang X.Q."/>
            <person name="Zhu X.F."/>
            <person name="Liu Y.F."/>
            <person name="Li P.F."/>
            <person name="Ni P.X."/>
            <person name="Wu M."/>
        </authorList>
    </citation>
    <scope>NUCLEOTIDE SEQUENCE [LARGE SCALE GENOMIC DNA]</scope>
    <source>
        <strain evidence="3">DSM 22347 / JCM 15775 / CGMCC 1.7692 / B2</strain>
    </source>
</reference>
<dbReference type="STRING" id="1082931.KKY_95"/>
<evidence type="ECO:0000313" key="3">
    <source>
        <dbReference type="Proteomes" id="UP000008850"/>
    </source>
</evidence>
<feature type="signal peptide" evidence="1">
    <location>
        <begin position="1"/>
        <end position="25"/>
    </location>
</feature>
<dbReference type="AlphaFoldDB" id="G4RGG6"/>
<name>G4RGG6_PELHB</name>
<evidence type="ECO:0000256" key="1">
    <source>
        <dbReference type="SAM" id="SignalP"/>
    </source>
</evidence>
<dbReference type="KEGG" id="phl:KKY_95"/>
<protein>
    <submittedName>
        <fullName evidence="2">Uncharacterized protein</fullName>
    </submittedName>
</protein>
<gene>
    <name evidence="2" type="ordered locus">KKY_95</name>
</gene>
<dbReference type="InterPro" id="IPR036610">
    <property type="entry name" value="PEBP-like_sf"/>
</dbReference>
<dbReference type="RefSeq" id="WP_014129293.1">
    <property type="nucleotide sequence ID" value="NC_016078.1"/>
</dbReference>
<sequence>MTMTSKLFGTTLAATILFATAPAFAQDALAVSFADSEWNGETIPEGQHCSLQGGSGATPALNVAGVPEGTTEIHVAYSDETYQPMNNGGHGTIGFNVTPADGMVSLPSVPGETDDMSEPAFIAAPNATSGDFLAEGYMPPCSGGNGNTYSAQVTALDDAGTVLASGDITLGTY</sequence>
<keyword evidence="1" id="KW-0732">Signal</keyword>
<feature type="chain" id="PRO_5003468244" evidence="1">
    <location>
        <begin position="26"/>
        <end position="173"/>
    </location>
</feature>
<accession>G4RGG6</accession>
<dbReference type="Gene3D" id="3.90.280.10">
    <property type="entry name" value="PEBP-like"/>
    <property type="match status" value="1"/>
</dbReference>
<dbReference type="Proteomes" id="UP000008850">
    <property type="component" value="Chromosome"/>
</dbReference>